<gene>
    <name evidence="1" type="ORF">CesoFtcFv8_000837</name>
</gene>
<reference evidence="1 2" key="1">
    <citation type="journal article" date="2023" name="Mol. Biol. Evol.">
        <title>Genomics of Secondarily Temperate Adaptation in the Only Non-Antarctic Icefish.</title>
        <authorList>
            <person name="Rivera-Colon A.G."/>
            <person name="Rayamajhi N."/>
            <person name="Minhas B.F."/>
            <person name="Madrigal G."/>
            <person name="Bilyk K.T."/>
            <person name="Yoon V."/>
            <person name="Hune M."/>
            <person name="Gregory S."/>
            <person name="Cheng C.H.C."/>
            <person name="Catchen J.M."/>
        </authorList>
    </citation>
    <scope>NUCLEOTIDE SEQUENCE [LARGE SCALE GENOMIC DNA]</scope>
    <source>
        <strain evidence="1">JC2023a</strain>
    </source>
</reference>
<sequence length="67" mass="7223">MSCSFALPISDLRHQHLSIPPFSTSASPSFLTVSSLYSPVPPYLSSPPIFPPFLSLSPRSLLNASPH</sequence>
<dbReference type="AlphaFoldDB" id="A0AAN8D2F2"/>
<protein>
    <submittedName>
        <fullName evidence="1">Uncharacterized protein</fullName>
    </submittedName>
</protein>
<comment type="caution">
    <text evidence="1">The sequence shown here is derived from an EMBL/GenBank/DDBJ whole genome shotgun (WGS) entry which is preliminary data.</text>
</comment>
<accession>A0AAN8D2F2</accession>
<evidence type="ECO:0000313" key="1">
    <source>
        <dbReference type="EMBL" id="KAK5915226.1"/>
    </source>
</evidence>
<dbReference type="EMBL" id="JAULUE010002046">
    <property type="protein sequence ID" value="KAK5915226.1"/>
    <property type="molecule type" value="Genomic_DNA"/>
</dbReference>
<proteinExistence type="predicted"/>
<organism evidence="1 2">
    <name type="scientific">Champsocephalus esox</name>
    <name type="common">pike icefish</name>
    <dbReference type="NCBI Taxonomy" id="159716"/>
    <lineage>
        <taxon>Eukaryota</taxon>
        <taxon>Metazoa</taxon>
        <taxon>Chordata</taxon>
        <taxon>Craniata</taxon>
        <taxon>Vertebrata</taxon>
        <taxon>Euteleostomi</taxon>
        <taxon>Actinopterygii</taxon>
        <taxon>Neopterygii</taxon>
        <taxon>Teleostei</taxon>
        <taxon>Neoteleostei</taxon>
        <taxon>Acanthomorphata</taxon>
        <taxon>Eupercaria</taxon>
        <taxon>Perciformes</taxon>
        <taxon>Notothenioidei</taxon>
        <taxon>Channichthyidae</taxon>
        <taxon>Champsocephalus</taxon>
    </lineage>
</organism>
<dbReference type="Proteomes" id="UP001335648">
    <property type="component" value="Unassembled WGS sequence"/>
</dbReference>
<name>A0AAN8D2F2_9TELE</name>
<keyword evidence="2" id="KW-1185">Reference proteome</keyword>
<evidence type="ECO:0000313" key="2">
    <source>
        <dbReference type="Proteomes" id="UP001335648"/>
    </source>
</evidence>